<organism evidence="3">
    <name type="scientific">Rouxiella sp. WC2420</name>
    <dbReference type="NCBI Taxonomy" id="3234145"/>
    <lineage>
        <taxon>Bacteria</taxon>
        <taxon>Pseudomonadati</taxon>
        <taxon>Pseudomonadota</taxon>
        <taxon>Gammaproteobacteria</taxon>
        <taxon>Enterobacterales</taxon>
        <taxon>Yersiniaceae</taxon>
        <taxon>Rouxiella</taxon>
    </lineage>
</organism>
<proteinExistence type="inferred from homology"/>
<dbReference type="GO" id="GO:0016491">
    <property type="term" value="F:oxidoreductase activity"/>
    <property type="evidence" value="ECO:0007669"/>
    <property type="project" value="UniProtKB-KW"/>
</dbReference>
<dbReference type="PANTHER" id="PTHR43639:SF1">
    <property type="entry name" value="SHORT-CHAIN DEHYDROGENASE_REDUCTASE FAMILY PROTEIN"/>
    <property type="match status" value="1"/>
</dbReference>
<name>A0AB39VJQ9_9GAMM</name>
<dbReference type="Pfam" id="PF13561">
    <property type="entry name" value="adh_short_C2"/>
    <property type="match status" value="1"/>
</dbReference>
<accession>A0AB39VJQ9</accession>
<dbReference type="FunFam" id="3.40.50.720:FF:000084">
    <property type="entry name" value="Short-chain dehydrogenase reductase"/>
    <property type="match status" value="1"/>
</dbReference>
<dbReference type="InterPro" id="IPR002347">
    <property type="entry name" value="SDR_fam"/>
</dbReference>
<dbReference type="CDD" id="cd05233">
    <property type="entry name" value="SDR_c"/>
    <property type="match status" value="1"/>
</dbReference>
<dbReference type="PANTHER" id="PTHR43639">
    <property type="entry name" value="OXIDOREDUCTASE, SHORT-CHAIN DEHYDROGENASE/REDUCTASE FAMILY (AFU_ORTHOLOGUE AFUA_5G02870)"/>
    <property type="match status" value="1"/>
</dbReference>
<dbReference type="PRINTS" id="PR00080">
    <property type="entry name" value="SDRFAMILY"/>
</dbReference>
<gene>
    <name evidence="3" type="ORF">AB3G37_14410</name>
</gene>
<sequence>MSNFNNQVALVTGGAKGIGRAICQELASNGARIALVYRHDRHSAETTAMEIVQAGGQVQLYQAELTERSSVAKLVNQVVADWGGIDILVNNAGASAHASLLELSDSQWQTVLQSNATGCFITSTEVAKIMLERGGSIISIAGASAHRCYPGAGAFGPSKAAIVNLTTQMAMEWAQYGIRVNGVSPGPIREANSGWQQQEKVLAEEVSRLPLSRAGTPLEVAKAVSYLASDDAGYTTGQMLIVDGGGVCTWYLAP</sequence>
<reference evidence="3" key="1">
    <citation type="submission" date="2024-07" db="EMBL/GenBank/DDBJ databases">
        <authorList>
            <person name="Biller S.J."/>
        </authorList>
    </citation>
    <scope>NUCLEOTIDE SEQUENCE</scope>
    <source>
        <strain evidence="3">WC2420</strain>
    </source>
</reference>
<evidence type="ECO:0000256" key="2">
    <source>
        <dbReference type="ARBA" id="ARBA00023002"/>
    </source>
</evidence>
<dbReference type="EC" id="1.1.1.-" evidence="3"/>
<evidence type="ECO:0000256" key="1">
    <source>
        <dbReference type="ARBA" id="ARBA00006484"/>
    </source>
</evidence>
<dbReference type="PRINTS" id="PR00081">
    <property type="entry name" value="GDHRDH"/>
</dbReference>
<protein>
    <submittedName>
        <fullName evidence="3">SDR family NAD(P)-dependent oxidoreductase</fullName>
        <ecNumber evidence="3">1.1.1.-</ecNumber>
    </submittedName>
</protein>
<comment type="similarity">
    <text evidence="1">Belongs to the short-chain dehydrogenases/reductases (SDR) family.</text>
</comment>
<dbReference type="Gene3D" id="3.40.50.720">
    <property type="entry name" value="NAD(P)-binding Rossmann-like Domain"/>
    <property type="match status" value="1"/>
</dbReference>
<dbReference type="InterPro" id="IPR036291">
    <property type="entry name" value="NAD(P)-bd_dom_sf"/>
</dbReference>
<evidence type="ECO:0000313" key="3">
    <source>
        <dbReference type="EMBL" id="XDU70768.1"/>
    </source>
</evidence>
<dbReference type="SUPFAM" id="SSF51735">
    <property type="entry name" value="NAD(P)-binding Rossmann-fold domains"/>
    <property type="match status" value="1"/>
</dbReference>
<dbReference type="EMBL" id="CP165628">
    <property type="protein sequence ID" value="XDU70768.1"/>
    <property type="molecule type" value="Genomic_DNA"/>
</dbReference>
<dbReference type="AlphaFoldDB" id="A0AB39VJQ9"/>
<keyword evidence="2 3" id="KW-0560">Oxidoreductase</keyword>
<dbReference type="RefSeq" id="WP_369788227.1">
    <property type="nucleotide sequence ID" value="NZ_CP165628.1"/>
</dbReference>